<evidence type="ECO:0000256" key="1">
    <source>
        <dbReference type="ARBA" id="ARBA00008894"/>
    </source>
</evidence>
<feature type="domain" description="NB-ARC" evidence="8">
    <location>
        <begin position="1"/>
        <end position="130"/>
    </location>
</feature>
<keyword evidence="5" id="KW-0611">Plant defense</keyword>
<dbReference type="Gene3D" id="1.10.10.10">
    <property type="entry name" value="Winged helix-like DNA-binding domain superfamily/Winged helix DNA-binding domain"/>
    <property type="match status" value="1"/>
</dbReference>
<gene>
    <name evidence="11" type="ORF">CMV_023150</name>
</gene>
<proteinExistence type="inferred from homology"/>
<feature type="domain" description="Disease resistance protein At4g27190-like leucine-rich repeats" evidence="9">
    <location>
        <begin position="1225"/>
        <end position="1302"/>
    </location>
</feature>
<keyword evidence="2" id="KW-0433">Leucine-rich repeat</keyword>
<dbReference type="Pfam" id="PF23247">
    <property type="entry name" value="LRR_RPS2"/>
    <property type="match status" value="4"/>
</dbReference>
<evidence type="ECO:0000313" key="11">
    <source>
        <dbReference type="EMBL" id="KAF3951171.1"/>
    </source>
</evidence>
<keyword evidence="3" id="KW-0677">Repeat</keyword>
<dbReference type="Gene3D" id="3.80.10.10">
    <property type="entry name" value="Ribonuclease Inhibitor"/>
    <property type="match status" value="3"/>
</dbReference>
<comment type="similarity">
    <text evidence="1">Belongs to the disease resistance NB-LRR family.</text>
</comment>
<dbReference type="PANTHER" id="PTHR33463:SF203">
    <property type="entry name" value="AAA+ ATPASE DOMAIN-CONTAINING PROTEIN"/>
    <property type="match status" value="1"/>
</dbReference>
<accession>A0A8J4QH32</accession>
<evidence type="ECO:0000256" key="2">
    <source>
        <dbReference type="ARBA" id="ARBA00022614"/>
    </source>
</evidence>
<keyword evidence="12" id="KW-1185">Reference proteome</keyword>
<evidence type="ECO:0008006" key="13">
    <source>
        <dbReference type="Google" id="ProtNLM"/>
    </source>
</evidence>
<dbReference type="InterPro" id="IPR055414">
    <property type="entry name" value="LRR_R13L4/SHOC2-like"/>
</dbReference>
<keyword evidence="6" id="KW-0067">ATP-binding</keyword>
<sequence>MIAICGMEGIGKTTMAKEVAKRAKDDNLFNEIVMVAVSRKKDLSKIEDQIARMLRREIPLKNVLVILDNVLEGLNLKDVGIPYRVELNSCKILLTSRSEEVCNQMKSHKIVRIEALTEEEAWSFFKEMAGNCIDTPTLHPIAKKVAKECKGIPIAIVTVGRALENKRKNEWVAALQQLRKSISKNNSGLDSTLYSSIELSYNFLASDEAKSCLLLCCLFPEDYDIPIEYLVRFGVGQRLFAKIDKVAEARNRVHAMVDNLRRSSLLLDSDEEECVKMHDVVRGVAISIANGHVCWEEWTEKDTYEHYVAISIVSQELKNHPDGLECPKLELLQLSCVKDATRQTLPTNLFKGMMGLKVLAMQGMSFPSLPQSIQVLQNLQTLLLEYCEIKDVSAIGALGKLEMLSFFGSGIMELPREIGNLSHLKLLDMSECYALQHIPPGLLSSLSRLEELHMGNVSVMNWEPTEGNREGANASLAELRSFSNSLMALRLQIPNIKLLPKDLHFKNQMIKFQIYASEELFKPWHRSNSSNFWNTTPYIFKNSLALEGFVASDIAESRIPRLLLQKSEIILLRGIKDFENILYKLDEEGFPCLEVLSIVDGEDVEYLIDATSYQTPRVAFPILESLELIEFPNLKEIYHSHIPQRHFSGTHSQLACFGKLRSITLFSCKCLKNVFSLSIARGLVQLQELKIKHCKDMEEIFHEEGEDEKTLIDKIMFPQLTSINMYHLPRLIGFCTGVGPVELVQPSLLNQEVRRIDTLGSDKMTNIQQTAGSFPDSTPISHKFFSSKTILWQPNLKELSFGAIDERFQRLEVVFDLEGQKDDNDHQRIAVLAELKTLTVHHLCNLRYVWKNVPQGIQGFQNLTSIDVYGCHKLRYLFPPTVAKLLVELQRIDIWECDMIENIVQRDGEEEAEGIILFPKLTSFNLLLLPNLMSFSIEPYSFEWPSIEKIDLYKCPKFKTYGKLQKINWELDSIPQDQEPCLEGVPRGRNDSPMVASDQGTTKKFQGSSSVNKEGILTKDPRANDIDNNSKTWPFFPSHLIVCLKNLKTMKLSRNDSLEVIFQLEELKVEESHVAPVLDQLRELELSDLPKLMHIWKKGPERIMGFGNLRLLDVSRCNSLTYLFSPSIARLLVMLEKIRVLDCEKIEEILARAEEEEEEKERHMAPVLDQLRELVLMYLPKLEHIWKKGLERILGFGNLRLLEVWECNSLTYLFSPSIAKLLVMLEKIEVGHCEKIEEILARAGEEEKEKDVLFDKVNSIVLHNLPNLKCFCSETNALEWPSLEEITVKECPSLSTFIPSNLNTPKLEGVYDALSWEDIRTCHWKGDLNATIEHIFKGKEKLVDH</sequence>
<keyword evidence="4" id="KW-0547">Nucleotide-binding</keyword>
<dbReference type="GO" id="GO:0005524">
    <property type="term" value="F:ATP binding"/>
    <property type="evidence" value="ECO:0007669"/>
    <property type="project" value="UniProtKB-KW"/>
</dbReference>
<dbReference type="OrthoDB" id="3794806at2759"/>
<feature type="compositionally biased region" description="Polar residues" evidence="7">
    <location>
        <begin position="998"/>
        <end position="1010"/>
    </location>
</feature>
<evidence type="ECO:0000256" key="3">
    <source>
        <dbReference type="ARBA" id="ARBA00022737"/>
    </source>
</evidence>
<dbReference type="GO" id="GO:0006952">
    <property type="term" value="P:defense response"/>
    <property type="evidence" value="ECO:0007669"/>
    <property type="project" value="UniProtKB-KW"/>
</dbReference>
<dbReference type="PRINTS" id="PR00364">
    <property type="entry name" value="DISEASERSIST"/>
</dbReference>
<evidence type="ECO:0000256" key="7">
    <source>
        <dbReference type="SAM" id="MobiDB-lite"/>
    </source>
</evidence>
<dbReference type="Gene3D" id="1.10.8.430">
    <property type="entry name" value="Helical domain of apoptotic protease-activating factors"/>
    <property type="match status" value="1"/>
</dbReference>
<evidence type="ECO:0000256" key="4">
    <source>
        <dbReference type="ARBA" id="ARBA00022741"/>
    </source>
</evidence>
<dbReference type="InterPro" id="IPR036388">
    <property type="entry name" value="WH-like_DNA-bd_sf"/>
</dbReference>
<dbReference type="GO" id="GO:0043531">
    <property type="term" value="F:ADP binding"/>
    <property type="evidence" value="ECO:0007669"/>
    <property type="project" value="InterPro"/>
</dbReference>
<dbReference type="InterPro" id="IPR002182">
    <property type="entry name" value="NB-ARC"/>
</dbReference>
<evidence type="ECO:0000256" key="6">
    <source>
        <dbReference type="ARBA" id="ARBA00022840"/>
    </source>
</evidence>
<evidence type="ECO:0000313" key="12">
    <source>
        <dbReference type="Proteomes" id="UP000737018"/>
    </source>
</evidence>
<dbReference type="PANTHER" id="PTHR33463">
    <property type="entry name" value="NB-ARC DOMAIN-CONTAINING PROTEIN-RELATED"/>
    <property type="match status" value="1"/>
</dbReference>
<protein>
    <recommendedName>
        <fullName evidence="13">NB-ARC domain-containing protein</fullName>
    </recommendedName>
</protein>
<feature type="domain" description="Disease resistance R13L4/SHOC-2-like LRR" evidence="10">
    <location>
        <begin position="312"/>
        <end position="468"/>
    </location>
</feature>
<dbReference type="SUPFAM" id="SSF52058">
    <property type="entry name" value="L domain-like"/>
    <property type="match status" value="2"/>
</dbReference>
<dbReference type="InterPro" id="IPR032675">
    <property type="entry name" value="LRR_dom_sf"/>
</dbReference>
<feature type="domain" description="Disease resistance protein At4g27190-like leucine-rich repeats" evidence="9">
    <location>
        <begin position="781"/>
        <end position="898"/>
    </location>
</feature>
<comment type="caution">
    <text evidence="11">The sequence shown here is derived from an EMBL/GenBank/DDBJ whole genome shotgun (WGS) entry which is preliminary data.</text>
</comment>
<dbReference type="Gene3D" id="3.40.50.300">
    <property type="entry name" value="P-loop containing nucleotide triphosphate hydrolases"/>
    <property type="match status" value="1"/>
</dbReference>
<evidence type="ECO:0000256" key="5">
    <source>
        <dbReference type="ARBA" id="ARBA00022821"/>
    </source>
</evidence>
<reference evidence="11" key="1">
    <citation type="submission" date="2020-03" db="EMBL/GenBank/DDBJ databases">
        <title>Castanea mollissima Vanexum genome sequencing.</title>
        <authorList>
            <person name="Staton M."/>
        </authorList>
    </citation>
    <scope>NUCLEOTIDE SEQUENCE</scope>
    <source>
        <tissue evidence="11">Leaf</tissue>
    </source>
</reference>
<dbReference type="Pfam" id="PF23598">
    <property type="entry name" value="LRR_14"/>
    <property type="match status" value="1"/>
</dbReference>
<dbReference type="Pfam" id="PF00931">
    <property type="entry name" value="NB-ARC"/>
    <property type="match status" value="1"/>
</dbReference>
<organism evidence="11 12">
    <name type="scientific">Castanea mollissima</name>
    <name type="common">Chinese chestnut</name>
    <dbReference type="NCBI Taxonomy" id="60419"/>
    <lineage>
        <taxon>Eukaryota</taxon>
        <taxon>Viridiplantae</taxon>
        <taxon>Streptophyta</taxon>
        <taxon>Embryophyta</taxon>
        <taxon>Tracheophyta</taxon>
        <taxon>Spermatophyta</taxon>
        <taxon>Magnoliopsida</taxon>
        <taxon>eudicotyledons</taxon>
        <taxon>Gunneridae</taxon>
        <taxon>Pentapetalae</taxon>
        <taxon>rosids</taxon>
        <taxon>fabids</taxon>
        <taxon>Fagales</taxon>
        <taxon>Fagaceae</taxon>
        <taxon>Castanea</taxon>
    </lineage>
</organism>
<dbReference type="InterPro" id="IPR050905">
    <property type="entry name" value="Plant_NBS-LRR"/>
</dbReference>
<evidence type="ECO:0000259" key="9">
    <source>
        <dbReference type="Pfam" id="PF23247"/>
    </source>
</evidence>
<name>A0A8J4QH32_9ROSI</name>
<dbReference type="InterPro" id="IPR027417">
    <property type="entry name" value="P-loop_NTPase"/>
</dbReference>
<dbReference type="Proteomes" id="UP000737018">
    <property type="component" value="Unassembled WGS sequence"/>
</dbReference>
<dbReference type="SUPFAM" id="SSF52540">
    <property type="entry name" value="P-loop containing nucleoside triphosphate hydrolases"/>
    <property type="match status" value="1"/>
</dbReference>
<feature type="region of interest" description="Disordered" evidence="7">
    <location>
        <begin position="986"/>
        <end position="1010"/>
    </location>
</feature>
<dbReference type="InterPro" id="IPR057135">
    <property type="entry name" value="At4g27190-like_LRR"/>
</dbReference>
<dbReference type="InterPro" id="IPR042197">
    <property type="entry name" value="Apaf_helical"/>
</dbReference>
<feature type="domain" description="Disease resistance protein At4g27190-like leucine-rich repeats" evidence="9">
    <location>
        <begin position="587"/>
        <end position="695"/>
    </location>
</feature>
<feature type="domain" description="Disease resistance protein At4g27190-like leucine-rich repeats" evidence="9">
    <location>
        <begin position="1035"/>
        <end position="1144"/>
    </location>
</feature>
<dbReference type="EMBL" id="JRKL02005074">
    <property type="protein sequence ID" value="KAF3951171.1"/>
    <property type="molecule type" value="Genomic_DNA"/>
</dbReference>
<evidence type="ECO:0000259" key="8">
    <source>
        <dbReference type="Pfam" id="PF00931"/>
    </source>
</evidence>
<evidence type="ECO:0000259" key="10">
    <source>
        <dbReference type="Pfam" id="PF23598"/>
    </source>
</evidence>